<dbReference type="STRING" id="1888891.DSOL_0579"/>
<evidence type="ECO:0000313" key="2">
    <source>
        <dbReference type="Proteomes" id="UP000186102"/>
    </source>
</evidence>
<proteinExistence type="predicted"/>
<gene>
    <name evidence="1" type="ORF">DSOL_0579</name>
</gene>
<keyword evidence="2" id="KW-1185">Reference proteome</keyword>
<dbReference type="InterPro" id="IPR003772">
    <property type="entry name" value="YceD"/>
</dbReference>
<dbReference type="PANTHER" id="PTHR34374:SF1">
    <property type="entry name" value="LARGE RIBOSOMAL RNA SUBUNIT ACCUMULATION PROTEIN YCED HOMOLOG 1, CHLOROPLASTIC"/>
    <property type="match status" value="1"/>
</dbReference>
<evidence type="ECO:0000313" key="1">
    <source>
        <dbReference type="EMBL" id="OLN33333.1"/>
    </source>
</evidence>
<sequence length="171" mass="19176">MKVNVAQVRYSEGRSVHFDLVEDFSPFDLATEDISFQAPVHVQLQVNNTSKAMLVNGTIDTELKVVCGRCLEGFVYPLSLAYQDEWVFRALATEDQLETALLLDKDEVEINERIFEQIVLALPMKFICSAECQGLCPTCGANRNLTPCHCGEDDIDPRLSALAKWQSLMTD</sequence>
<dbReference type="PANTHER" id="PTHR34374">
    <property type="entry name" value="LARGE RIBOSOMAL RNA SUBUNIT ACCUMULATION PROTEIN YCED HOMOLOG 1, CHLOROPLASTIC"/>
    <property type="match status" value="1"/>
</dbReference>
<name>A0A1Q8R136_9FIRM</name>
<dbReference type="EMBL" id="MLBF01000003">
    <property type="protein sequence ID" value="OLN33333.1"/>
    <property type="molecule type" value="Genomic_DNA"/>
</dbReference>
<protein>
    <recommendedName>
        <fullName evidence="3">DUF177 domain-containing protein</fullName>
    </recommendedName>
</protein>
<reference evidence="1 2" key="1">
    <citation type="submission" date="2016-09" db="EMBL/GenBank/DDBJ databases">
        <title>Complete genome of Desulfosporosinus sp. OL.</title>
        <authorList>
            <person name="Mardanov A."/>
            <person name="Beletsky A."/>
            <person name="Panova A."/>
            <person name="Karnachuk O."/>
            <person name="Ravin N."/>
        </authorList>
    </citation>
    <scope>NUCLEOTIDE SEQUENCE [LARGE SCALE GENOMIC DNA]</scope>
    <source>
        <strain evidence="1 2">OL</strain>
    </source>
</reference>
<dbReference type="AlphaFoldDB" id="A0A1Q8R136"/>
<dbReference type="OrthoDB" id="9790372at2"/>
<organism evidence="1 2">
    <name type="scientific">Desulfosporosinus metallidurans</name>
    <dbReference type="NCBI Taxonomy" id="1888891"/>
    <lineage>
        <taxon>Bacteria</taxon>
        <taxon>Bacillati</taxon>
        <taxon>Bacillota</taxon>
        <taxon>Clostridia</taxon>
        <taxon>Eubacteriales</taxon>
        <taxon>Desulfitobacteriaceae</taxon>
        <taxon>Desulfosporosinus</taxon>
    </lineage>
</organism>
<dbReference type="Proteomes" id="UP000186102">
    <property type="component" value="Unassembled WGS sequence"/>
</dbReference>
<dbReference type="RefSeq" id="WP_075363396.1">
    <property type="nucleotide sequence ID" value="NZ_MLBF01000003.1"/>
</dbReference>
<accession>A0A1Q8R136</accession>
<evidence type="ECO:0008006" key="3">
    <source>
        <dbReference type="Google" id="ProtNLM"/>
    </source>
</evidence>
<dbReference type="Pfam" id="PF02620">
    <property type="entry name" value="YceD"/>
    <property type="match status" value="1"/>
</dbReference>
<comment type="caution">
    <text evidence="1">The sequence shown here is derived from an EMBL/GenBank/DDBJ whole genome shotgun (WGS) entry which is preliminary data.</text>
</comment>